<protein>
    <submittedName>
        <fullName evidence="2">Insoluble matrix shell protein</fullName>
    </submittedName>
</protein>
<feature type="signal peptide" evidence="1">
    <location>
        <begin position="1"/>
        <end position="16"/>
    </location>
</feature>
<evidence type="ECO:0000313" key="2">
    <source>
        <dbReference type="EMBL" id="KAL0489480.1"/>
    </source>
</evidence>
<gene>
    <name evidence="2" type="ORF">AKO1_010483</name>
</gene>
<keyword evidence="3" id="KW-1185">Reference proteome</keyword>
<sequence>MARALVLLALVALCAAKLQVTMRIFSSRENPHWYLEEEHTSQFNSAEQLTNSIQASNLLNKNESSCDRYSNALGYTGFEVFDSTNGQCVYVVNNKELEELLLSSYVKAHLATNDFVQPIVHHVKEVIGAGLLTVSPRRLVVSIKPPANEVVKGPDNVTPYSPGKWNDNSYIKRFNNCYNYATDIRTDTFARPGKGSGKEFDKINCESVWHAAIKDGLKPLEKMCPSKEQPSKGHYVSLVIWPDYDFHWFRKDAEGYWSHKPGQSDVINHDNALIFHKKILNPDKAYIKPYT</sequence>
<feature type="chain" id="PRO_5043621305" evidence="1">
    <location>
        <begin position="17"/>
        <end position="291"/>
    </location>
</feature>
<dbReference type="EMBL" id="JAOPGA020001561">
    <property type="protein sequence ID" value="KAL0489480.1"/>
    <property type="molecule type" value="Genomic_DNA"/>
</dbReference>
<accession>A0AAW2ZL07</accession>
<dbReference type="Proteomes" id="UP001431209">
    <property type="component" value="Unassembled WGS sequence"/>
</dbReference>
<name>A0AAW2ZL07_9EUKA</name>
<proteinExistence type="predicted"/>
<comment type="caution">
    <text evidence="2">The sequence shown here is derived from an EMBL/GenBank/DDBJ whole genome shotgun (WGS) entry which is preliminary data.</text>
</comment>
<reference evidence="2 3" key="1">
    <citation type="submission" date="2024-03" db="EMBL/GenBank/DDBJ databases">
        <title>The Acrasis kona genome and developmental transcriptomes reveal deep origins of eukaryotic multicellular pathways.</title>
        <authorList>
            <person name="Sheikh S."/>
            <person name="Fu C.-J."/>
            <person name="Brown M.W."/>
            <person name="Baldauf S.L."/>
        </authorList>
    </citation>
    <scope>NUCLEOTIDE SEQUENCE [LARGE SCALE GENOMIC DNA]</scope>
    <source>
        <strain evidence="2 3">ATCC MYA-3509</strain>
    </source>
</reference>
<organism evidence="2 3">
    <name type="scientific">Acrasis kona</name>
    <dbReference type="NCBI Taxonomy" id="1008807"/>
    <lineage>
        <taxon>Eukaryota</taxon>
        <taxon>Discoba</taxon>
        <taxon>Heterolobosea</taxon>
        <taxon>Tetramitia</taxon>
        <taxon>Eutetramitia</taxon>
        <taxon>Acrasidae</taxon>
        <taxon>Acrasis</taxon>
    </lineage>
</organism>
<keyword evidence="1" id="KW-0732">Signal</keyword>
<evidence type="ECO:0000256" key="1">
    <source>
        <dbReference type="SAM" id="SignalP"/>
    </source>
</evidence>
<evidence type="ECO:0000313" key="3">
    <source>
        <dbReference type="Proteomes" id="UP001431209"/>
    </source>
</evidence>
<dbReference type="AlphaFoldDB" id="A0AAW2ZL07"/>